<keyword evidence="7" id="KW-0539">Nucleus</keyword>
<dbReference type="PROSITE" id="PS51215">
    <property type="entry name" value="AWS"/>
    <property type="match status" value="1"/>
</dbReference>
<keyword evidence="6" id="KW-0949">S-adenosyl-L-methionine</keyword>
<comment type="caution">
    <text evidence="12">The sequence shown here is derived from an EMBL/GenBank/DDBJ whole genome shotgun (WGS) entry which is preliminary data.</text>
</comment>
<evidence type="ECO:0000256" key="7">
    <source>
        <dbReference type="ARBA" id="ARBA00023242"/>
    </source>
</evidence>
<feature type="compositionally biased region" description="Low complexity" evidence="8">
    <location>
        <begin position="880"/>
        <end position="892"/>
    </location>
</feature>
<dbReference type="InterPro" id="IPR006560">
    <property type="entry name" value="AWS_dom"/>
</dbReference>
<dbReference type="CDD" id="cd19172">
    <property type="entry name" value="SET_SETD2"/>
    <property type="match status" value="1"/>
</dbReference>
<proteinExistence type="predicted"/>
<sequence length="1057" mass="114262">MQLAAPAADPPTPPHGSTVSPVAVPADDGIEEGVRGPDGQVCQNQRVLDLVLKSYVHLKASVFRGGANGRIKSDYMICECRYDPARDPISMACGEDSDCINRELALECSPEDCPTGAACQNRRFQDAVYMPIQVFQTERKGLGLRALCDIPNGAFIIEYTGEVISTELFRKRTLEYSKAGARHFYFMSLKRGEYIDASKRGNISRFINHSCAPNCSLQKWVVGTSVRMGIFAIKDIKRGVELTFDYKTKAQPCYCGEPVCKGFIGGSRDEMARSNAVSDPSDEEVEDAEDAEEAEQVDEDDAAASAGSNDLLDVSRDEERDGDYDDALARPSAPRKPKQPKKKKTRKPKPVKEARPIASAEDLKELLRLLFKAQRPDSIITLLNRVLKTEDVSLLRRFIANWGLEVIKVRYTQLENNNDVVHHFLLVLKMLPITTRNTVEKLLPVLERSASVDALDENTKAIAKECVERWQALPTVYKIPKRSAQPESTRGVGTPPSQAQSESASRGMSGARPSPGPRHHGGGQSQGQRSHQSLPTQAARRNTPSDTRRRPSPHAPRTAPDYHRDLPARHPYDPAPPVYRRDAGHVDAAHPHVAMLRRGSYDRGSPLSDRGGGYSSPAGGVMLSRAHSYSSHGSTHAHSLAAAAAAAGLPDLHPMLHRPLSPLDGCVAFGSSPLPPVTADADDAAYRARFAASLPARSTAAPLLSASGADGTSSPGPSASLGNAQLGPASTQDAPASRDRSRSPPRLPVHEFPAGHGVSAHPQSQALPLSAYDRLPLPPLSAAYRGDPYAAQLAFVLAERHAEYERRVAILYERNRSRSRSGSRSHTVDRRLSMRNRAGSFSESESRFSVASRTGSAVQSSRAAASNDVSRKRPREDLPESSAQADASTAASATAAVEDTSVSAALMDQARAKFARMSPAQRHRASKSEAADQPSSGEVVSEVESGEVFDSHDESHGESHGESNDDDDDYADPSESRSIAMPVDMMPPLPPSLPPSLPAAVTDAMFVSRCDVDDAAIDGGDEQEQDDLPREPIPDAPMEQDCPPEVRAEPILSDANH</sequence>
<dbReference type="Proteomes" id="UP001527925">
    <property type="component" value="Unassembled WGS sequence"/>
</dbReference>
<evidence type="ECO:0000313" key="13">
    <source>
        <dbReference type="Proteomes" id="UP001527925"/>
    </source>
</evidence>
<feature type="region of interest" description="Disordered" evidence="8">
    <location>
        <begin position="816"/>
        <end position="892"/>
    </location>
</feature>
<evidence type="ECO:0000256" key="1">
    <source>
        <dbReference type="ARBA" id="ARBA00004123"/>
    </source>
</evidence>
<protein>
    <submittedName>
        <fullName evidence="12">Uncharacterized protein</fullName>
    </submittedName>
</protein>
<feature type="region of interest" description="Disordered" evidence="8">
    <location>
        <begin position="914"/>
        <end position="997"/>
    </location>
</feature>
<feature type="compositionally biased region" description="Polar residues" evidence="8">
    <location>
        <begin position="839"/>
        <end position="868"/>
    </location>
</feature>
<keyword evidence="4" id="KW-0489">Methyltransferase</keyword>
<dbReference type="SMART" id="SM00317">
    <property type="entry name" value="SET"/>
    <property type="match status" value="1"/>
</dbReference>
<feature type="region of interest" description="Disordered" evidence="8">
    <location>
        <begin position="1013"/>
        <end position="1057"/>
    </location>
</feature>
<feature type="domain" description="AWS" evidence="11">
    <location>
        <begin position="73"/>
        <end position="128"/>
    </location>
</feature>
<evidence type="ECO:0000256" key="3">
    <source>
        <dbReference type="ARBA" id="ARBA00022454"/>
    </source>
</evidence>
<feature type="region of interest" description="Disordered" evidence="8">
    <location>
        <begin position="1"/>
        <end position="38"/>
    </location>
</feature>
<dbReference type="InterPro" id="IPR046341">
    <property type="entry name" value="SET_dom_sf"/>
</dbReference>
<feature type="domain" description="SET" evidence="9">
    <location>
        <begin position="130"/>
        <end position="247"/>
    </location>
</feature>
<evidence type="ECO:0000313" key="12">
    <source>
        <dbReference type="EMBL" id="KAL2917327.1"/>
    </source>
</evidence>
<feature type="domain" description="Post-SET" evidence="10">
    <location>
        <begin position="249"/>
        <end position="265"/>
    </location>
</feature>
<evidence type="ECO:0000259" key="11">
    <source>
        <dbReference type="PROSITE" id="PS51215"/>
    </source>
</evidence>
<feature type="compositionally biased region" description="Acidic residues" evidence="8">
    <location>
        <begin position="280"/>
        <end position="302"/>
    </location>
</feature>
<evidence type="ECO:0000256" key="6">
    <source>
        <dbReference type="ARBA" id="ARBA00022691"/>
    </source>
</evidence>
<feature type="region of interest" description="Disordered" evidence="8">
    <location>
        <begin position="271"/>
        <end position="357"/>
    </location>
</feature>
<dbReference type="Pfam" id="PF17907">
    <property type="entry name" value="AWS"/>
    <property type="match status" value="1"/>
</dbReference>
<dbReference type="Pfam" id="PF00856">
    <property type="entry name" value="SET"/>
    <property type="match status" value="1"/>
</dbReference>
<feature type="compositionally biased region" description="Polar residues" evidence="8">
    <location>
        <begin position="495"/>
        <end position="506"/>
    </location>
</feature>
<feature type="compositionally biased region" description="Basic and acidic residues" evidence="8">
    <location>
        <begin position="560"/>
        <end position="572"/>
    </location>
</feature>
<dbReference type="PROSITE" id="PS50868">
    <property type="entry name" value="POST_SET"/>
    <property type="match status" value="1"/>
</dbReference>
<dbReference type="SMART" id="SM00570">
    <property type="entry name" value="AWS"/>
    <property type="match status" value="1"/>
</dbReference>
<evidence type="ECO:0000259" key="10">
    <source>
        <dbReference type="PROSITE" id="PS50868"/>
    </source>
</evidence>
<evidence type="ECO:0000256" key="4">
    <source>
        <dbReference type="ARBA" id="ARBA00022603"/>
    </source>
</evidence>
<keyword evidence="3" id="KW-0158">Chromosome</keyword>
<feature type="compositionally biased region" description="Polar residues" evidence="8">
    <location>
        <begin position="534"/>
        <end position="545"/>
    </location>
</feature>
<dbReference type="PANTHER" id="PTHR22884">
    <property type="entry name" value="SET DOMAIN PROTEINS"/>
    <property type="match status" value="1"/>
</dbReference>
<feature type="compositionally biased region" description="Pro residues" evidence="8">
    <location>
        <begin position="985"/>
        <end position="997"/>
    </location>
</feature>
<feature type="compositionally biased region" description="Polar residues" evidence="8">
    <location>
        <begin position="710"/>
        <end position="732"/>
    </location>
</feature>
<feature type="compositionally biased region" description="Basic and acidic residues" evidence="8">
    <location>
        <begin position="869"/>
        <end position="878"/>
    </location>
</feature>
<feature type="region of interest" description="Disordered" evidence="8">
    <location>
        <begin position="705"/>
        <end position="763"/>
    </location>
</feature>
<gene>
    <name evidence="12" type="ORF">HK105_202991</name>
</gene>
<dbReference type="SMART" id="SM00508">
    <property type="entry name" value="PostSET"/>
    <property type="match status" value="1"/>
</dbReference>
<dbReference type="InterPro" id="IPR050777">
    <property type="entry name" value="SET2_Histone-Lys_MeTrsfase"/>
</dbReference>
<feature type="compositionally biased region" description="Basic and acidic residues" evidence="8">
    <location>
        <begin position="949"/>
        <end position="963"/>
    </location>
</feature>
<dbReference type="InterPro" id="IPR001214">
    <property type="entry name" value="SET_dom"/>
</dbReference>
<dbReference type="EMBL" id="JADGIZ020000011">
    <property type="protein sequence ID" value="KAL2917327.1"/>
    <property type="molecule type" value="Genomic_DNA"/>
</dbReference>
<evidence type="ECO:0000256" key="2">
    <source>
        <dbReference type="ARBA" id="ARBA00004286"/>
    </source>
</evidence>
<comment type="subcellular location">
    <subcellularLocation>
        <location evidence="2">Chromosome</location>
    </subcellularLocation>
    <subcellularLocation>
        <location evidence="1">Nucleus</location>
    </subcellularLocation>
</comment>
<feature type="compositionally biased region" description="Basic residues" evidence="8">
    <location>
        <begin position="333"/>
        <end position="349"/>
    </location>
</feature>
<evidence type="ECO:0000256" key="8">
    <source>
        <dbReference type="SAM" id="MobiDB-lite"/>
    </source>
</evidence>
<reference evidence="12 13" key="1">
    <citation type="submission" date="2023-09" db="EMBL/GenBank/DDBJ databases">
        <title>Pangenome analysis of Batrachochytrium dendrobatidis and related Chytrids.</title>
        <authorList>
            <person name="Yacoub M.N."/>
            <person name="Stajich J.E."/>
            <person name="James T.Y."/>
        </authorList>
    </citation>
    <scope>NUCLEOTIDE SEQUENCE [LARGE SCALE GENOMIC DNA]</scope>
    <source>
        <strain evidence="12 13">JEL0888</strain>
    </source>
</reference>
<feature type="compositionally biased region" description="Acidic residues" evidence="8">
    <location>
        <begin position="1013"/>
        <end position="1026"/>
    </location>
</feature>
<dbReference type="Gene3D" id="2.170.270.10">
    <property type="entry name" value="SET domain"/>
    <property type="match status" value="1"/>
</dbReference>
<keyword evidence="13" id="KW-1185">Reference proteome</keyword>
<organism evidence="12 13">
    <name type="scientific">Polyrhizophydium stewartii</name>
    <dbReference type="NCBI Taxonomy" id="2732419"/>
    <lineage>
        <taxon>Eukaryota</taxon>
        <taxon>Fungi</taxon>
        <taxon>Fungi incertae sedis</taxon>
        <taxon>Chytridiomycota</taxon>
        <taxon>Chytridiomycota incertae sedis</taxon>
        <taxon>Chytridiomycetes</taxon>
        <taxon>Rhizophydiales</taxon>
        <taxon>Rhizophydiales incertae sedis</taxon>
        <taxon>Polyrhizophydium</taxon>
    </lineage>
</organism>
<evidence type="ECO:0000259" key="9">
    <source>
        <dbReference type="PROSITE" id="PS50280"/>
    </source>
</evidence>
<feature type="region of interest" description="Disordered" evidence="8">
    <location>
        <begin position="481"/>
        <end position="582"/>
    </location>
</feature>
<dbReference type="InterPro" id="IPR044437">
    <property type="entry name" value="SETD2/Set2_SET"/>
</dbReference>
<dbReference type="SUPFAM" id="SSF82199">
    <property type="entry name" value="SET domain"/>
    <property type="match status" value="1"/>
</dbReference>
<evidence type="ECO:0000256" key="5">
    <source>
        <dbReference type="ARBA" id="ARBA00022679"/>
    </source>
</evidence>
<dbReference type="PROSITE" id="PS50280">
    <property type="entry name" value="SET"/>
    <property type="match status" value="1"/>
</dbReference>
<dbReference type="InterPro" id="IPR003616">
    <property type="entry name" value="Post-SET_dom"/>
</dbReference>
<accession>A0ABR4NCT0</accession>
<name>A0ABR4NCT0_9FUNG</name>
<keyword evidence="5" id="KW-0808">Transferase</keyword>
<feature type="compositionally biased region" description="Low complexity" evidence="8">
    <location>
        <begin position="935"/>
        <end position="948"/>
    </location>
</feature>